<feature type="transmembrane region" description="Helical" evidence="1">
    <location>
        <begin position="15"/>
        <end position="34"/>
    </location>
</feature>
<accession>A0A3M8D7J9</accession>
<dbReference type="Proteomes" id="UP000269573">
    <property type="component" value="Unassembled WGS sequence"/>
</dbReference>
<keyword evidence="1" id="KW-0812">Transmembrane</keyword>
<evidence type="ECO:0000256" key="1">
    <source>
        <dbReference type="SAM" id="Phobius"/>
    </source>
</evidence>
<dbReference type="EMBL" id="RHHU01000010">
    <property type="protein sequence ID" value="RNB83823.1"/>
    <property type="molecule type" value="Genomic_DNA"/>
</dbReference>
<keyword evidence="1" id="KW-1133">Transmembrane helix</keyword>
<dbReference type="AlphaFoldDB" id="A0A3M8D7J9"/>
<comment type="caution">
    <text evidence="2">The sequence shown here is derived from an EMBL/GenBank/DDBJ whole genome shotgun (WGS) entry which is preliminary data.</text>
</comment>
<keyword evidence="3" id="KW-1185">Reference proteome</keyword>
<proteinExistence type="predicted"/>
<evidence type="ECO:0000313" key="2">
    <source>
        <dbReference type="EMBL" id="RNB83823.1"/>
    </source>
</evidence>
<evidence type="ECO:0000313" key="3">
    <source>
        <dbReference type="Proteomes" id="UP000269573"/>
    </source>
</evidence>
<protein>
    <recommendedName>
        <fullName evidence="4">Amidase</fullName>
    </recommendedName>
</protein>
<gene>
    <name evidence="2" type="ORF">EDM59_14945</name>
</gene>
<dbReference type="RefSeq" id="WP_122924329.1">
    <property type="nucleotide sequence ID" value="NZ_RHHU01000010.1"/>
</dbReference>
<name>A0A3M8D7J9_9BACL</name>
<evidence type="ECO:0008006" key="4">
    <source>
        <dbReference type="Google" id="ProtNLM"/>
    </source>
</evidence>
<reference evidence="2 3" key="1">
    <citation type="submission" date="2018-10" db="EMBL/GenBank/DDBJ databases">
        <title>Phylogenomics of Brevibacillus.</title>
        <authorList>
            <person name="Dunlap C."/>
        </authorList>
    </citation>
    <scope>NUCLEOTIDE SEQUENCE [LARGE SCALE GENOMIC DNA]</scope>
    <source>
        <strain evidence="2 3">JCM 15774</strain>
    </source>
</reference>
<sequence>MLILRWARTAIHRNWVWLLIVLCVSVVAGSMLHLRPEPAYTKATWIWNARILPAHTEEIVAFAKQNEINLIYVHIEPTTVSPQVYRDFIRTAKKASIQVEALGGDPNWALTASRGSIGDLVSWVKAFNHSAKPDERFQGIHVDIEPYLLADWKKDQDAVVEQWMKNVVYLVAETKKDSDLLVGADLPFWIDSVMVPGEKEKVSNWMVERLDSITLMAYRNHAMGPNGIIDIVHRVVADANSRKSGSVVVGVNILESKEGANTSFHADGTVEMEKQLAILQEELEKNPSFAGSAIHDYESWLHASRREEE</sequence>
<keyword evidence="1" id="KW-0472">Membrane</keyword>
<organism evidence="2 3">
    <name type="scientific">Brevibacillus nitrificans</name>
    <dbReference type="NCBI Taxonomy" id="651560"/>
    <lineage>
        <taxon>Bacteria</taxon>
        <taxon>Bacillati</taxon>
        <taxon>Bacillota</taxon>
        <taxon>Bacilli</taxon>
        <taxon>Bacillales</taxon>
        <taxon>Paenibacillaceae</taxon>
        <taxon>Brevibacillus</taxon>
    </lineage>
</organism>